<keyword evidence="2" id="KW-0812">Transmembrane</keyword>
<reference evidence="3 4" key="1">
    <citation type="submission" date="2024-10" db="EMBL/GenBank/DDBJ databases">
        <title>Updated reference genomes for cyclostephanoid diatoms.</title>
        <authorList>
            <person name="Roberts W.R."/>
            <person name="Alverson A.J."/>
        </authorList>
    </citation>
    <scope>NUCLEOTIDE SEQUENCE [LARGE SCALE GENOMIC DNA]</scope>
    <source>
        <strain evidence="3 4">AJA232-27</strain>
    </source>
</reference>
<feature type="compositionally biased region" description="Low complexity" evidence="1">
    <location>
        <begin position="48"/>
        <end position="60"/>
    </location>
</feature>
<proteinExistence type="predicted"/>
<gene>
    <name evidence="3" type="ORF">ACHAWU_002584</name>
</gene>
<keyword evidence="2" id="KW-1133">Transmembrane helix</keyword>
<comment type="caution">
    <text evidence="3">The sequence shown here is derived from an EMBL/GenBank/DDBJ whole genome shotgun (WGS) entry which is preliminary data.</text>
</comment>
<name>A0ABD3M3Q7_9STRA</name>
<protein>
    <submittedName>
        <fullName evidence="3">Uncharacterized protein</fullName>
    </submittedName>
</protein>
<feature type="transmembrane region" description="Helical" evidence="2">
    <location>
        <begin position="12"/>
        <end position="37"/>
    </location>
</feature>
<organism evidence="3 4">
    <name type="scientific">Discostella pseudostelligera</name>
    <dbReference type="NCBI Taxonomy" id="259834"/>
    <lineage>
        <taxon>Eukaryota</taxon>
        <taxon>Sar</taxon>
        <taxon>Stramenopiles</taxon>
        <taxon>Ochrophyta</taxon>
        <taxon>Bacillariophyta</taxon>
        <taxon>Coscinodiscophyceae</taxon>
        <taxon>Thalassiosirophycidae</taxon>
        <taxon>Stephanodiscales</taxon>
        <taxon>Stephanodiscaceae</taxon>
        <taxon>Discostella</taxon>
    </lineage>
</organism>
<evidence type="ECO:0000313" key="4">
    <source>
        <dbReference type="Proteomes" id="UP001530293"/>
    </source>
</evidence>
<feature type="region of interest" description="Disordered" evidence="1">
    <location>
        <begin position="48"/>
        <end position="69"/>
    </location>
</feature>
<dbReference type="EMBL" id="JALLBG020000299">
    <property type="protein sequence ID" value="KAL3756681.1"/>
    <property type="molecule type" value="Genomic_DNA"/>
</dbReference>
<evidence type="ECO:0000313" key="3">
    <source>
        <dbReference type="EMBL" id="KAL3756681.1"/>
    </source>
</evidence>
<keyword evidence="2" id="KW-0472">Membrane</keyword>
<evidence type="ECO:0000256" key="2">
    <source>
        <dbReference type="SAM" id="Phobius"/>
    </source>
</evidence>
<dbReference type="AlphaFoldDB" id="A0ABD3M3Q7"/>
<dbReference type="Proteomes" id="UP001530293">
    <property type="component" value="Unassembled WGS sequence"/>
</dbReference>
<sequence length="251" mass="27235">MAQSSTSIFLRISNSVVIILASLAVPSFSFAPSLFGWTPAPTPFSASTFTTATAPAPSSPIQHQQQRRRQRVTVLQISSNAVDDDDNASPSLFTQSEIQDMENLIVSLSQISDDALRREKMASLFDVELAAAASNDDGLTSSGSDGDEREVPRFAQLFQVALNTIGERVQASAREVASTIVATNDEDDDASMAERDGVGGDDNSAVELPQMTMREKSQEEMQLWALIDMMVQSKTRVKLHMGKLGSKGEFR</sequence>
<feature type="region of interest" description="Disordered" evidence="1">
    <location>
        <begin position="184"/>
        <end position="205"/>
    </location>
</feature>
<keyword evidence="4" id="KW-1185">Reference proteome</keyword>
<evidence type="ECO:0000256" key="1">
    <source>
        <dbReference type="SAM" id="MobiDB-lite"/>
    </source>
</evidence>
<accession>A0ABD3M3Q7</accession>